<dbReference type="Proteomes" id="UP001159387">
    <property type="component" value="Unassembled WGS sequence"/>
</dbReference>
<feature type="transmembrane region" description="Helical" evidence="6">
    <location>
        <begin position="47"/>
        <end position="65"/>
    </location>
</feature>
<comment type="caution">
    <text evidence="7">The sequence shown here is derived from an EMBL/GenBank/DDBJ whole genome shotgun (WGS) entry which is preliminary data.</text>
</comment>
<keyword evidence="2" id="KW-1003">Cell membrane</keyword>
<feature type="transmembrane region" description="Helical" evidence="6">
    <location>
        <begin position="392"/>
        <end position="411"/>
    </location>
</feature>
<evidence type="ECO:0000256" key="1">
    <source>
        <dbReference type="ARBA" id="ARBA00004651"/>
    </source>
</evidence>
<dbReference type="RefSeq" id="WP_280653698.1">
    <property type="nucleotide sequence ID" value="NZ_JANQDH010000028.1"/>
</dbReference>
<feature type="transmembrane region" description="Helical" evidence="6">
    <location>
        <begin position="367"/>
        <end position="386"/>
    </location>
</feature>
<feature type="transmembrane region" description="Helical" evidence="6">
    <location>
        <begin position="222"/>
        <end position="248"/>
    </location>
</feature>
<protein>
    <submittedName>
        <fullName evidence="7">Oligosaccharide flippase family protein</fullName>
    </submittedName>
</protein>
<dbReference type="InterPro" id="IPR002797">
    <property type="entry name" value="Polysacc_synth"/>
</dbReference>
<reference evidence="7 8" key="1">
    <citation type="journal article" date="2023" name="J. Phycol.">
        <title>Chrysosporum ovalisporum is synonymous with the true-branching cyanobacterium Umezakia natans (Nostocales/Aphanizomenonaceae).</title>
        <authorList>
            <person name="McGregor G.B."/>
            <person name="Sendall B.C."/>
            <person name="Niiyama Y."/>
            <person name="Tuji A."/>
            <person name="Willis A."/>
        </authorList>
    </citation>
    <scope>NUCLEOTIDE SEQUENCE [LARGE SCALE GENOMIC DNA]</scope>
    <source>
        <strain evidence="7 8">ANA360D</strain>
    </source>
</reference>
<dbReference type="EMBL" id="JANQDH010000028">
    <property type="protein sequence ID" value="MDH6059685.1"/>
    <property type="molecule type" value="Genomic_DNA"/>
</dbReference>
<keyword evidence="5 6" id="KW-0472">Membrane</keyword>
<accession>A0AA43KB90</accession>
<dbReference type="InterPro" id="IPR050833">
    <property type="entry name" value="Poly_Biosynth_Transport"/>
</dbReference>
<keyword evidence="8" id="KW-1185">Reference proteome</keyword>
<evidence type="ECO:0000313" key="7">
    <source>
        <dbReference type="EMBL" id="MDH6059685.1"/>
    </source>
</evidence>
<evidence type="ECO:0000256" key="4">
    <source>
        <dbReference type="ARBA" id="ARBA00022989"/>
    </source>
</evidence>
<feature type="transmembrane region" description="Helical" evidence="6">
    <location>
        <begin position="180"/>
        <end position="202"/>
    </location>
</feature>
<feature type="transmembrane region" description="Helical" evidence="6">
    <location>
        <begin position="296"/>
        <end position="315"/>
    </location>
</feature>
<dbReference type="Pfam" id="PF01943">
    <property type="entry name" value="Polysacc_synt"/>
    <property type="match status" value="1"/>
</dbReference>
<dbReference type="AlphaFoldDB" id="A0AA43KB90"/>
<comment type="subcellular location">
    <subcellularLocation>
        <location evidence="1">Cell membrane</location>
        <topology evidence="1">Multi-pass membrane protein</topology>
    </subcellularLocation>
</comment>
<evidence type="ECO:0000256" key="5">
    <source>
        <dbReference type="ARBA" id="ARBA00023136"/>
    </source>
</evidence>
<dbReference type="PANTHER" id="PTHR30250">
    <property type="entry name" value="PST FAMILY PREDICTED COLANIC ACID TRANSPORTER"/>
    <property type="match status" value="1"/>
</dbReference>
<sequence length="418" mass="45510">MQRHHFIYQLAKDNGILIVQYAVASLIPLLLTPHIVRSIGLTEYGNLSVLTSFGAYGAIIVQYSFQMTGPKRISNLEPGETDGSVFVDVTFAKAVLLTGVVILTGIIIYTFKLTGLMGGFSWVLLFTGPIASCMNSVWFLQSKDRFLPICLLAIMGSTITLSLGFGLINKNSDAATNLAVIVTAFGPIFMATSTFVTSLLSIKQAKLKFSFNGVRKSLGDGWYLFVSQFVSAIYSLSGPIIVSSLIGAESAGVYSVTDRAISALMSGALLTHTAAYPKLAVYYINDRATYWQLLKLVLIIYFSIAITIAAIGWFLREKVSRFLYGANSPDLNLMLSLGLAWLVLGIFGTALTGYLTIAGRSYEIFPLTLKTLLLSFVMGIPCVLLMGGSGWLAALVMSQLIVVYSGFRYWILEKKHTC</sequence>
<feature type="transmembrane region" description="Helical" evidence="6">
    <location>
        <begin position="335"/>
        <end position="355"/>
    </location>
</feature>
<proteinExistence type="predicted"/>
<organism evidence="7 8">
    <name type="scientific">Chrysosporum bergii ANA360D</name>
    <dbReference type="NCBI Taxonomy" id="617107"/>
    <lineage>
        <taxon>Bacteria</taxon>
        <taxon>Bacillati</taxon>
        <taxon>Cyanobacteriota</taxon>
        <taxon>Cyanophyceae</taxon>
        <taxon>Nostocales</taxon>
        <taxon>Nodulariaceae</taxon>
        <taxon>Chrysosporum</taxon>
    </lineage>
</organism>
<keyword evidence="3 6" id="KW-0812">Transmembrane</keyword>
<evidence type="ECO:0000256" key="3">
    <source>
        <dbReference type="ARBA" id="ARBA00022692"/>
    </source>
</evidence>
<feature type="transmembrane region" description="Helical" evidence="6">
    <location>
        <begin position="85"/>
        <end position="108"/>
    </location>
</feature>
<dbReference type="PANTHER" id="PTHR30250:SF11">
    <property type="entry name" value="O-ANTIGEN TRANSPORTER-RELATED"/>
    <property type="match status" value="1"/>
</dbReference>
<evidence type="ECO:0000313" key="8">
    <source>
        <dbReference type="Proteomes" id="UP001159387"/>
    </source>
</evidence>
<feature type="transmembrane region" description="Helical" evidence="6">
    <location>
        <begin position="16"/>
        <end position="35"/>
    </location>
</feature>
<keyword evidence="4 6" id="KW-1133">Transmembrane helix</keyword>
<feature type="transmembrane region" description="Helical" evidence="6">
    <location>
        <begin position="120"/>
        <end position="139"/>
    </location>
</feature>
<evidence type="ECO:0000256" key="2">
    <source>
        <dbReference type="ARBA" id="ARBA00022475"/>
    </source>
</evidence>
<evidence type="ECO:0000256" key="6">
    <source>
        <dbReference type="SAM" id="Phobius"/>
    </source>
</evidence>
<feature type="transmembrane region" description="Helical" evidence="6">
    <location>
        <begin position="146"/>
        <end position="168"/>
    </location>
</feature>
<gene>
    <name evidence="7" type="ORF">NWP17_04400</name>
</gene>
<dbReference type="GO" id="GO:0005886">
    <property type="term" value="C:plasma membrane"/>
    <property type="evidence" value="ECO:0007669"/>
    <property type="project" value="UniProtKB-SubCell"/>
</dbReference>
<name>A0AA43KB90_9CYAN</name>